<dbReference type="InterPro" id="IPR026444">
    <property type="entry name" value="Secre_tail"/>
</dbReference>
<keyword evidence="1" id="KW-0732">Signal</keyword>
<name>A0A5M6CHY7_9BACT</name>
<sequence>MKQNLFVLFFLFFLSFAGSIAAQPSRIWASYVGQGFSNNAVSWPPSGTNISQTIYHKGYIYIAGTTLDTIHIATAGTFRPSFNKADYNEAFVAKYDTSGHLIWGTYFGGTSPYINDIFKYSHLNIKPQIAMDNSDNIFLTGYTTDSSGIATANSFLPDFPAGAAPITSYIAKLNNNGQLQWSSYFPDLIFAIACDGNGDLYVSGSSTRDTGIATANTFKPDRTNGLCQTYQTADAYLVKFNTNGQRIWGTYYGGTSSDAGLCIGILPNNDVILGGTTSSSDQIATPGTHQTFSGPANCVQPKNFIARFTGNGQRIWGTYYCDTTTFVSNNHPMKILCDKDEDAFYIAGYTYDTFGIATPNSFKSFNSGKGDLFLAKFTNQGQLDWGTYYGGDGFETLVPENDFNANMDWPRVSLDFNEVGEIFLSSATTSTDNIKTNCSYNPVDTSYGFIAKFNAQGQRLWGSYTDANAGGVTLAVGEGKTFYVSVSTRIDGKATSNAPMTTKLPGLMAGLLAKFEDTFVCVQRNITIQASDSMLRVDSGFMTYKWYKNSTEQNNPNGPVFQLHDSGTYYVVITDSCGCVYTSNTINVNPHGATGIHESDNSKSLTLFPNPNTGHFIIKLNQWHQLNNKGSVQVINVIGNTVYQAEFKCSSEIPFDLSSLIPGVYTVKVKIGDSYNVLKMMKQ</sequence>
<organism evidence="3 4">
    <name type="scientific">Taibaiella lutea</name>
    <dbReference type="NCBI Taxonomy" id="2608001"/>
    <lineage>
        <taxon>Bacteria</taxon>
        <taxon>Pseudomonadati</taxon>
        <taxon>Bacteroidota</taxon>
        <taxon>Chitinophagia</taxon>
        <taxon>Chitinophagales</taxon>
        <taxon>Chitinophagaceae</taxon>
        <taxon>Taibaiella</taxon>
    </lineage>
</organism>
<evidence type="ECO:0000313" key="3">
    <source>
        <dbReference type="EMBL" id="KAA5534724.1"/>
    </source>
</evidence>
<comment type="caution">
    <text evidence="3">The sequence shown here is derived from an EMBL/GenBank/DDBJ whole genome shotgun (WGS) entry which is preliminary data.</text>
</comment>
<dbReference type="RefSeq" id="WP_150032403.1">
    <property type="nucleotide sequence ID" value="NZ_VWSH01000002.1"/>
</dbReference>
<feature type="signal peptide" evidence="1">
    <location>
        <begin position="1"/>
        <end position="22"/>
    </location>
</feature>
<feature type="domain" description="Secretion system C-terminal sorting" evidence="2">
    <location>
        <begin position="607"/>
        <end position="677"/>
    </location>
</feature>
<evidence type="ECO:0000259" key="2">
    <source>
        <dbReference type="Pfam" id="PF18962"/>
    </source>
</evidence>
<accession>A0A5M6CHY7</accession>
<gene>
    <name evidence="3" type="ORF">F0919_08925</name>
</gene>
<evidence type="ECO:0000313" key="4">
    <source>
        <dbReference type="Proteomes" id="UP000323632"/>
    </source>
</evidence>
<dbReference type="PANTHER" id="PTHR35580:SF1">
    <property type="entry name" value="PHYTASE-LIKE DOMAIN-CONTAINING PROTEIN"/>
    <property type="match status" value="1"/>
</dbReference>
<dbReference type="NCBIfam" id="TIGR04183">
    <property type="entry name" value="Por_Secre_tail"/>
    <property type="match status" value="1"/>
</dbReference>
<dbReference type="EMBL" id="VWSH01000002">
    <property type="protein sequence ID" value="KAA5534724.1"/>
    <property type="molecule type" value="Genomic_DNA"/>
</dbReference>
<keyword evidence="4" id="KW-1185">Reference proteome</keyword>
<dbReference type="Gene3D" id="2.60.40.10">
    <property type="entry name" value="Immunoglobulins"/>
    <property type="match status" value="1"/>
</dbReference>
<reference evidence="3 4" key="1">
    <citation type="submission" date="2019-09" db="EMBL/GenBank/DDBJ databases">
        <title>Genome sequence and assembly of Taibaiella sp.</title>
        <authorList>
            <person name="Chhetri G."/>
        </authorList>
    </citation>
    <scope>NUCLEOTIDE SEQUENCE [LARGE SCALE GENOMIC DNA]</scope>
    <source>
        <strain evidence="3 4">KVB11</strain>
    </source>
</reference>
<dbReference type="Proteomes" id="UP000323632">
    <property type="component" value="Unassembled WGS sequence"/>
</dbReference>
<proteinExistence type="predicted"/>
<dbReference type="Pfam" id="PF18962">
    <property type="entry name" value="Por_Secre_tail"/>
    <property type="match status" value="1"/>
</dbReference>
<feature type="chain" id="PRO_5024287361" evidence="1">
    <location>
        <begin position="23"/>
        <end position="683"/>
    </location>
</feature>
<dbReference type="InterPro" id="IPR052918">
    <property type="entry name" value="Motility_Chemotaxis_Reg"/>
</dbReference>
<dbReference type="InterPro" id="IPR013783">
    <property type="entry name" value="Ig-like_fold"/>
</dbReference>
<dbReference type="AlphaFoldDB" id="A0A5M6CHY7"/>
<protein>
    <submittedName>
        <fullName evidence="3">T9SS type A sorting domain-containing protein</fullName>
    </submittedName>
</protein>
<evidence type="ECO:0000256" key="1">
    <source>
        <dbReference type="SAM" id="SignalP"/>
    </source>
</evidence>
<dbReference type="PANTHER" id="PTHR35580">
    <property type="entry name" value="CELL SURFACE GLYCOPROTEIN (S-LAYER PROTEIN)-LIKE PROTEIN"/>
    <property type="match status" value="1"/>
</dbReference>